<dbReference type="RefSeq" id="WP_085877389.1">
    <property type="nucleotide sequence ID" value="NZ_FWFZ01000001.1"/>
</dbReference>
<protein>
    <submittedName>
        <fullName evidence="3">Anaerobic benzoate catabolism transcriptional regulator</fullName>
    </submittedName>
</protein>
<dbReference type="GO" id="GO:0003677">
    <property type="term" value="F:DNA binding"/>
    <property type="evidence" value="ECO:0007669"/>
    <property type="project" value="UniProtKB-KW"/>
</dbReference>
<dbReference type="PANTHER" id="PTHR46797:SF1">
    <property type="entry name" value="METHYLPHOSPHONATE SYNTHASE"/>
    <property type="match status" value="1"/>
</dbReference>
<dbReference type="Pfam" id="PF09856">
    <property type="entry name" value="ScfRs"/>
    <property type="match status" value="1"/>
</dbReference>
<dbReference type="PROSITE" id="PS50943">
    <property type="entry name" value="HTH_CROC1"/>
    <property type="match status" value="1"/>
</dbReference>
<evidence type="ECO:0000313" key="3">
    <source>
        <dbReference type="EMBL" id="SLN19829.1"/>
    </source>
</evidence>
<dbReference type="InterPro" id="IPR001387">
    <property type="entry name" value="Cro/C1-type_HTH"/>
</dbReference>
<keyword evidence="4" id="KW-1185">Reference proteome</keyword>
<evidence type="ECO:0000259" key="2">
    <source>
        <dbReference type="PROSITE" id="PS50943"/>
    </source>
</evidence>
<gene>
    <name evidence="3" type="ORF">ROA7023_00490</name>
</gene>
<organism evidence="3 4">
    <name type="scientific">Roseisalinus antarcticus</name>
    <dbReference type="NCBI Taxonomy" id="254357"/>
    <lineage>
        <taxon>Bacteria</taxon>
        <taxon>Pseudomonadati</taxon>
        <taxon>Pseudomonadota</taxon>
        <taxon>Alphaproteobacteria</taxon>
        <taxon>Rhodobacterales</taxon>
        <taxon>Roseobacteraceae</taxon>
        <taxon>Roseisalinus</taxon>
    </lineage>
</organism>
<dbReference type="CDD" id="cd00093">
    <property type="entry name" value="HTH_XRE"/>
    <property type="match status" value="1"/>
</dbReference>
<accession>A0A1Y5RQ49</accession>
<dbReference type="GO" id="GO:0003700">
    <property type="term" value="F:DNA-binding transcription factor activity"/>
    <property type="evidence" value="ECO:0007669"/>
    <property type="project" value="TreeGrafter"/>
</dbReference>
<reference evidence="3 4" key="1">
    <citation type="submission" date="2017-03" db="EMBL/GenBank/DDBJ databases">
        <authorList>
            <person name="Afonso C.L."/>
            <person name="Miller P.J."/>
            <person name="Scott M.A."/>
            <person name="Spackman E."/>
            <person name="Goraichik I."/>
            <person name="Dimitrov K.M."/>
            <person name="Suarez D.L."/>
            <person name="Swayne D.E."/>
        </authorList>
    </citation>
    <scope>NUCLEOTIDE SEQUENCE [LARGE SCALE GENOMIC DNA]</scope>
    <source>
        <strain evidence="3 4">CECT 7023</strain>
    </source>
</reference>
<dbReference type="GO" id="GO:0005829">
    <property type="term" value="C:cytosol"/>
    <property type="evidence" value="ECO:0007669"/>
    <property type="project" value="TreeGrafter"/>
</dbReference>
<feature type="domain" description="HTH cro/C1-type" evidence="2">
    <location>
        <begin position="11"/>
        <end position="65"/>
    </location>
</feature>
<name>A0A1Y5RQ49_9RHOB</name>
<dbReference type="InterPro" id="IPR050807">
    <property type="entry name" value="TransReg_Diox_bact_type"/>
</dbReference>
<dbReference type="Gene3D" id="1.10.260.40">
    <property type="entry name" value="lambda repressor-like DNA-binding domains"/>
    <property type="match status" value="1"/>
</dbReference>
<dbReference type="InterPro" id="IPR018653">
    <property type="entry name" value="ScfR_C"/>
</dbReference>
<dbReference type="SMART" id="SM00530">
    <property type="entry name" value="HTH_XRE"/>
    <property type="match status" value="1"/>
</dbReference>
<dbReference type="Proteomes" id="UP000193900">
    <property type="component" value="Unassembled WGS sequence"/>
</dbReference>
<keyword evidence="1" id="KW-0238">DNA-binding</keyword>
<dbReference type="InterPro" id="IPR010982">
    <property type="entry name" value="Lambda_DNA-bd_dom_sf"/>
</dbReference>
<sequence length="450" mass="47632">MPQRQFTGSRIRERRLDRGLRQSDLAKRAGISPSYLNLIEHNRRRIAGKLLNEIARALQIDPQALSEGAESATVDALRRAAARPETRGAVPVDPELDRIEEFAGRFAGWAGLVAAQERRIDTLEARVRGLSDRLSHDPQLATSLHEVISAVTSIRSTSAILSGAEELDADWQRRFHRNIDNDAQRLAESSQALVRYLDTTSSDRAAPLSALEEADALFEPGNGHLARIEAEGADAIPAIVAESAALVSDAGRLVAAARLARYAADAAALPLAQFSALALVEAHDPLALVRASGAPLDRVLRRLKALPPELGHPVTGLVVADSAGVLTAMDAMAGVDLPRAGGTCPLWPVFEALGQPGRAIRVLVQLPGPQSAPLLAYAVALPKGAADYRAPVVLEATMLYLSAPAEGAAGQSPPEPIRPVGLACRICSRDACTARREPSILRAAAAPTAG</sequence>
<dbReference type="PANTHER" id="PTHR46797">
    <property type="entry name" value="HTH-TYPE TRANSCRIPTIONAL REGULATOR"/>
    <property type="match status" value="1"/>
</dbReference>
<evidence type="ECO:0000313" key="4">
    <source>
        <dbReference type="Proteomes" id="UP000193900"/>
    </source>
</evidence>
<evidence type="ECO:0000256" key="1">
    <source>
        <dbReference type="ARBA" id="ARBA00023125"/>
    </source>
</evidence>
<dbReference type="SUPFAM" id="SSF47413">
    <property type="entry name" value="lambda repressor-like DNA-binding domains"/>
    <property type="match status" value="1"/>
</dbReference>
<dbReference type="Pfam" id="PF01381">
    <property type="entry name" value="HTH_3"/>
    <property type="match status" value="1"/>
</dbReference>
<dbReference type="OrthoDB" id="7790108at2"/>
<dbReference type="EMBL" id="FWFZ01000001">
    <property type="protein sequence ID" value="SLN19829.1"/>
    <property type="molecule type" value="Genomic_DNA"/>
</dbReference>
<proteinExistence type="predicted"/>
<dbReference type="AlphaFoldDB" id="A0A1Y5RQ49"/>